<dbReference type="InterPro" id="IPR029489">
    <property type="entry name" value="OGT/SEC/SPY_C"/>
</dbReference>
<sequence length="174" mass="19407">RRIHADGIHILVDLAGHTAHNRLPVFAWKPAPVQVSWLGYFATTGVAQMDYLLADEVGVPAAQQNQFTEKIWYLPETRLCFTPPENAPAVAPAPSLAKDSITFGCFQNLAKIGDAVLVQWQRILDAVPEARLRLQNKPLGDAVVRERFTERLKQHGIDPGRVELHGNAPRDQYL</sequence>
<protein>
    <submittedName>
        <fullName evidence="7">Peptide-binding protein</fullName>
    </submittedName>
</protein>
<evidence type="ECO:0000256" key="3">
    <source>
        <dbReference type="ARBA" id="ARBA00022679"/>
    </source>
</evidence>
<evidence type="ECO:0000313" key="7">
    <source>
        <dbReference type="EMBL" id="NVZ11823.1"/>
    </source>
</evidence>
<reference evidence="7 8" key="1">
    <citation type="submission" date="2020-06" db="EMBL/GenBank/DDBJ databases">
        <title>Whole-genome sequence of Allochromatium humboldtianum DSM 21881, type strain.</title>
        <authorList>
            <person name="Kyndt J.A."/>
            <person name="Meyer T.E."/>
        </authorList>
    </citation>
    <scope>NUCLEOTIDE SEQUENCE [LARGE SCALE GENOMIC DNA]</scope>
    <source>
        <strain evidence="7 8">DSM 21881</strain>
    </source>
</reference>
<dbReference type="GO" id="GO:0016757">
    <property type="term" value="F:glycosyltransferase activity"/>
    <property type="evidence" value="ECO:0007669"/>
    <property type="project" value="UniProtKB-KW"/>
</dbReference>
<evidence type="ECO:0000256" key="5">
    <source>
        <dbReference type="ARBA" id="ARBA00022803"/>
    </source>
</evidence>
<evidence type="ECO:0000256" key="2">
    <source>
        <dbReference type="ARBA" id="ARBA00022676"/>
    </source>
</evidence>
<comment type="caution">
    <text evidence="7">The sequence shown here is derived from an EMBL/GenBank/DDBJ whole genome shotgun (WGS) entry which is preliminary data.</text>
</comment>
<dbReference type="PANTHER" id="PTHR44835">
    <property type="entry name" value="UDP-N-ACETYLGLUCOSAMINE--PEPTIDE N-ACETYLGLUCOSAMINYLTRANSFERASE SPINDLY-RELATED"/>
    <property type="match status" value="1"/>
</dbReference>
<dbReference type="InterPro" id="IPR051939">
    <property type="entry name" value="Glycosyltr_41/O-GlcNAc_trsf"/>
</dbReference>
<comment type="pathway">
    <text evidence="1">Protein modification; protein glycosylation.</text>
</comment>
<keyword evidence="2" id="KW-0328">Glycosyltransferase</keyword>
<feature type="non-terminal residue" evidence="7">
    <location>
        <position position="1"/>
    </location>
</feature>
<evidence type="ECO:0000256" key="1">
    <source>
        <dbReference type="ARBA" id="ARBA00004922"/>
    </source>
</evidence>
<proteinExistence type="predicted"/>
<keyword evidence="3" id="KW-0808">Transferase</keyword>
<dbReference type="Gene3D" id="3.40.50.11380">
    <property type="match status" value="1"/>
</dbReference>
<dbReference type="Gene3D" id="3.40.50.2000">
    <property type="entry name" value="Glycogen Phosphorylase B"/>
    <property type="match status" value="1"/>
</dbReference>
<dbReference type="EMBL" id="JABZEO010000069">
    <property type="protein sequence ID" value="NVZ11823.1"/>
    <property type="molecule type" value="Genomic_DNA"/>
</dbReference>
<evidence type="ECO:0000259" key="6">
    <source>
        <dbReference type="Pfam" id="PF13844"/>
    </source>
</evidence>
<gene>
    <name evidence="7" type="ORF">HW932_21515</name>
</gene>
<keyword evidence="8" id="KW-1185">Reference proteome</keyword>
<name>A0A850RSC7_9GAMM</name>
<dbReference type="AlphaFoldDB" id="A0A850RSC7"/>
<dbReference type="Pfam" id="PF13844">
    <property type="entry name" value="Glyco_transf_41"/>
    <property type="match status" value="1"/>
</dbReference>
<organism evidence="7 8">
    <name type="scientific">Allochromatium humboldtianum</name>
    <dbReference type="NCBI Taxonomy" id="504901"/>
    <lineage>
        <taxon>Bacteria</taxon>
        <taxon>Pseudomonadati</taxon>
        <taxon>Pseudomonadota</taxon>
        <taxon>Gammaproteobacteria</taxon>
        <taxon>Chromatiales</taxon>
        <taxon>Chromatiaceae</taxon>
        <taxon>Allochromatium</taxon>
    </lineage>
</organism>
<accession>A0A850RSC7</accession>
<feature type="domain" description="O-GlcNAc transferase C-terminal" evidence="6">
    <location>
        <begin position="2"/>
        <end position="77"/>
    </location>
</feature>
<keyword evidence="4" id="KW-0677">Repeat</keyword>
<dbReference type="Proteomes" id="UP000592294">
    <property type="component" value="Unassembled WGS sequence"/>
</dbReference>
<dbReference type="PANTHER" id="PTHR44835:SF1">
    <property type="entry name" value="PROTEIN O-GLCNAC TRANSFERASE"/>
    <property type="match status" value="1"/>
</dbReference>
<evidence type="ECO:0000313" key="8">
    <source>
        <dbReference type="Proteomes" id="UP000592294"/>
    </source>
</evidence>
<evidence type="ECO:0000256" key="4">
    <source>
        <dbReference type="ARBA" id="ARBA00022737"/>
    </source>
</evidence>
<feature type="non-terminal residue" evidence="7">
    <location>
        <position position="174"/>
    </location>
</feature>
<keyword evidence="5" id="KW-0802">TPR repeat</keyword>